<keyword evidence="4 6" id="KW-0067">ATP-binding</keyword>
<dbReference type="PROSITE" id="PS50163">
    <property type="entry name" value="RECA_3"/>
    <property type="match status" value="1"/>
</dbReference>
<accession>A0AAW0GQ13</accession>
<dbReference type="InterPro" id="IPR010995">
    <property type="entry name" value="DNA_repair_Rad51/TF_NusA_a-hlx"/>
</dbReference>
<proteinExistence type="inferred from homology"/>
<evidence type="ECO:0000256" key="6">
    <source>
        <dbReference type="RuleBase" id="RU003422"/>
    </source>
</evidence>
<dbReference type="GO" id="GO:0140664">
    <property type="term" value="F:ATP-dependent DNA damage sensor activity"/>
    <property type="evidence" value="ECO:0007669"/>
    <property type="project" value="InterPro"/>
</dbReference>
<dbReference type="InterPro" id="IPR003593">
    <property type="entry name" value="AAA+_ATPase"/>
</dbReference>
<evidence type="ECO:0000256" key="4">
    <source>
        <dbReference type="ARBA" id="ARBA00022840"/>
    </source>
</evidence>
<comment type="similarity">
    <text evidence="2 7">Belongs to the RecA family. RAD51 subfamily.</text>
</comment>
<dbReference type="GO" id="GO:0000150">
    <property type="term" value="F:DNA strand exchange activity"/>
    <property type="evidence" value="ECO:0007669"/>
    <property type="project" value="InterPro"/>
</dbReference>
<dbReference type="GO" id="GO:0000794">
    <property type="term" value="C:condensed nuclear chromosome"/>
    <property type="evidence" value="ECO:0007669"/>
    <property type="project" value="TreeGrafter"/>
</dbReference>
<dbReference type="PIRSF" id="PIRSF005856">
    <property type="entry name" value="Rad51"/>
    <property type="match status" value="1"/>
</dbReference>
<dbReference type="GO" id="GO:0000723">
    <property type="term" value="P:telomere maintenance"/>
    <property type="evidence" value="ECO:0007669"/>
    <property type="project" value="UniProtKB-ARBA"/>
</dbReference>
<dbReference type="GO" id="GO:0003697">
    <property type="term" value="F:single-stranded DNA binding"/>
    <property type="evidence" value="ECO:0007669"/>
    <property type="project" value="InterPro"/>
</dbReference>
<dbReference type="InterPro" id="IPR013632">
    <property type="entry name" value="Rad51_C"/>
</dbReference>
<evidence type="ECO:0000259" key="9">
    <source>
        <dbReference type="PROSITE" id="PS50163"/>
    </source>
</evidence>
<evidence type="ECO:0000256" key="1">
    <source>
        <dbReference type="ARBA" id="ARBA00004123"/>
    </source>
</evidence>
<organism evidence="10 11">
    <name type="scientific">Cerrena zonata</name>
    <dbReference type="NCBI Taxonomy" id="2478898"/>
    <lineage>
        <taxon>Eukaryota</taxon>
        <taxon>Fungi</taxon>
        <taxon>Dikarya</taxon>
        <taxon>Basidiomycota</taxon>
        <taxon>Agaricomycotina</taxon>
        <taxon>Agaricomycetes</taxon>
        <taxon>Polyporales</taxon>
        <taxon>Cerrenaceae</taxon>
        <taxon>Cerrena</taxon>
    </lineage>
</organism>
<keyword evidence="7" id="KW-0227">DNA damage</keyword>
<dbReference type="NCBIfam" id="TIGR02239">
    <property type="entry name" value="recomb_RAD51"/>
    <property type="match status" value="1"/>
</dbReference>
<dbReference type="PROSITE" id="PS50162">
    <property type="entry name" value="RECA_2"/>
    <property type="match status" value="1"/>
</dbReference>
<comment type="caution">
    <text evidence="10">The sequence shown here is derived from an EMBL/GenBank/DDBJ whole genome shotgun (WGS) entry which is preliminary data.</text>
</comment>
<dbReference type="PANTHER" id="PTHR22942">
    <property type="entry name" value="RECA/RAD51/RADA DNA STRAND-PAIRING FAMILY MEMBER"/>
    <property type="match status" value="1"/>
</dbReference>
<keyword evidence="5 7" id="KW-0539">Nucleus</keyword>
<dbReference type="GO" id="GO:0000730">
    <property type="term" value="P:DNA recombinase assembly"/>
    <property type="evidence" value="ECO:0007669"/>
    <property type="project" value="TreeGrafter"/>
</dbReference>
<keyword evidence="7" id="KW-0233">DNA recombination</keyword>
<dbReference type="SMART" id="SM00382">
    <property type="entry name" value="AAA"/>
    <property type="match status" value="1"/>
</dbReference>
<protein>
    <recommendedName>
        <fullName evidence="7">DNA repair protein RAD51 homolog</fullName>
    </recommendedName>
</protein>
<dbReference type="EMBL" id="JASBNA010000002">
    <property type="protein sequence ID" value="KAK7694747.1"/>
    <property type="molecule type" value="Genomic_DNA"/>
</dbReference>
<dbReference type="InterPro" id="IPR020588">
    <property type="entry name" value="RecA_ATP-bd"/>
</dbReference>
<evidence type="ECO:0000313" key="10">
    <source>
        <dbReference type="EMBL" id="KAK7694747.1"/>
    </source>
</evidence>
<evidence type="ECO:0000256" key="5">
    <source>
        <dbReference type="ARBA" id="ARBA00023242"/>
    </source>
</evidence>
<keyword evidence="3 6" id="KW-0547">Nucleotide-binding</keyword>
<dbReference type="SUPFAM" id="SSF52540">
    <property type="entry name" value="P-loop containing nucleoside triphosphate hydrolases"/>
    <property type="match status" value="1"/>
</dbReference>
<keyword evidence="7" id="KW-0234">DNA repair</keyword>
<dbReference type="GO" id="GO:0006312">
    <property type="term" value="P:mitotic recombination"/>
    <property type="evidence" value="ECO:0007669"/>
    <property type="project" value="TreeGrafter"/>
</dbReference>
<dbReference type="PANTHER" id="PTHR22942:SF39">
    <property type="entry name" value="DNA REPAIR PROTEIN RAD51 HOMOLOG 1"/>
    <property type="match status" value="1"/>
</dbReference>
<name>A0AAW0GQ13_9APHY</name>
<keyword evidence="11" id="KW-1185">Reference proteome</keyword>
<dbReference type="Pfam" id="PF14520">
    <property type="entry name" value="HHH_5"/>
    <property type="match status" value="1"/>
</dbReference>
<dbReference type="Gene3D" id="1.10.150.20">
    <property type="entry name" value="5' to 3' exonuclease, C-terminal subdomain"/>
    <property type="match status" value="1"/>
</dbReference>
<evidence type="ECO:0000256" key="7">
    <source>
        <dbReference type="RuleBase" id="RU364139"/>
    </source>
</evidence>
<evidence type="ECO:0000256" key="3">
    <source>
        <dbReference type="ARBA" id="ARBA00022741"/>
    </source>
</evidence>
<dbReference type="InterPro" id="IPR027417">
    <property type="entry name" value="P-loop_NTPase"/>
</dbReference>
<evidence type="ECO:0000313" key="11">
    <source>
        <dbReference type="Proteomes" id="UP001385951"/>
    </source>
</evidence>
<reference evidence="10 11" key="1">
    <citation type="submission" date="2022-09" db="EMBL/GenBank/DDBJ databases">
        <authorList>
            <person name="Palmer J.M."/>
        </authorList>
    </citation>
    <scope>NUCLEOTIDE SEQUENCE [LARGE SCALE GENOMIC DNA]</scope>
    <source>
        <strain evidence="10 11">DSM 7382</strain>
    </source>
</reference>
<dbReference type="InterPro" id="IPR011941">
    <property type="entry name" value="DNA_recomb/repair_Rad51"/>
</dbReference>
<dbReference type="GO" id="GO:0005524">
    <property type="term" value="F:ATP binding"/>
    <property type="evidence" value="ECO:0007669"/>
    <property type="project" value="UniProtKB-KW"/>
</dbReference>
<dbReference type="Pfam" id="PF08423">
    <property type="entry name" value="Rad51"/>
    <property type="match status" value="1"/>
</dbReference>
<dbReference type="Proteomes" id="UP001385951">
    <property type="component" value="Unassembled WGS sequence"/>
</dbReference>
<dbReference type="SUPFAM" id="SSF47794">
    <property type="entry name" value="Rad51 N-terminal domain-like"/>
    <property type="match status" value="1"/>
</dbReference>
<comment type="subcellular location">
    <subcellularLocation>
        <location evidence="1 7">Nucleus</location>
    </subcellularLocation>
</comment>
<dbReference type="Gene3D" id="3.40.50.300">
    <property type="entry name" value="P-loop containing nucleotide triphosphate hydrolases"/>
    <property type="match status" value="1"/>
</dbReference>
<dbReference type="GO" id="GO:0003690">
    <property type="term" value="F:double-stranded DNA binding"/>
    <property type="evidence" value="ECO:0007669"/>
    <property type="project" value="InterPro"/>
</dbReference>
<evidence type="ECO:0000256" key="2">
    <source>
        <dbReference type="ARBA" id="ARBA00007095"/>
    </source>
</evidence>
<gene>
    <name evidence="10" type="primary">RAD51</name>
    <name evidence="10" type="ORF">QCA50_001935</name>
</gene>
<dbReference type="CDD" id="cd19513">
    <property type="entry name" value="Rad51"/>
    <property type="match status" value="1"/>
</dbReference>
<dbReference type="NCBIfam" id="NF003301">
    <property type="entry name" value="PRK04301.1"/>
    <property type="match status" value="1"/>
</dbReference>
<evidence type="ECO:0000259" key="8">
    <source>
        <dbReference type="PROSITE" id="PS50162"/>
    </source>
</evidence>
<dbReference type="GO" id="GO:0042148">
    <property type="term" value="P:DNA strand invasion"/>
    <property type="evidence" value="ECO:0007669"/>
    <property type="project" value="TreeGrafter"/>
</dbReference>
<dbReference type="FunFam" id="3.40.50.300:FF:000092">
    <property type="entry name" value="DNA repair protein Rad51 homolog"/>
    <property type="match status" value="1"/>
</dbReference>
<dbReference type="InterPro" id="IPR016467">
    <property type="entry name" value="DNA_recomb/repair_RecA-like"/>
</dbReference>
<sequence>MSQQSQFEEEEETQASGPILVNKLAEAGINAQDIKKLADSGLNTVESVAYTPKKALMQIKGISEQKAEKILAEAHKIVPLGFQSATEVHARRSELVHITTGSKNLDALLGGGIETGSITELFGEFRTGKSQICHTLAVTCQLPVDMGGGEGKCLYIDTEGTFRPVRLLAVAERLGLNGEEVLDNIAYARAYNADHQNFLLTTASALMSESRFCLLIVDSATNLYRTDFNGRGELSARQAHLGKFLRTLQRLADEFGIAVVITNQVMSNPDASAGPYVANEKKPIGGNIIAHASTTRIQLKKGRANTRQAKIYDSPCLPESETMFAILQSGIGDPEEEGS</sequence>
<dbReference type="AlphaFoldDB" id="A0AAW0GQ13"/>
<feature type="domain" description="RecA family profile 2" evidence="9">
    <location>
        <begin position="274"/>
        <end position="336"/>
    </location>
</feature>
<comment type="function">
    <text evidence="7">Required both for recombination and for the repair of DNA damage caused by X-rays.</text>
</comment>
<dbReference type="GO" id="GO:0070192">
    <property type="term" value="P:chromosome organization involved in meiotic cell cycle"/>
    <property type="evidence" value="ECO:0007669"/>
    <property type="project" value="TreeGrafter"/>
</dbReference>
<keyword evidence="7" id="KW-0238">DNA-binding</keyword>
<dbReference type="GO" id="GO:0042802">
    <property type="term" value="F:identical protein binding"/>
    <property type="evidence" value="ECO:0007669"/>
    <property type="project" value="UniProtKB-ARBA"/>
</dbReference>
<dbReference type="GO" id="GO:0007131">
    <property type="term" value="P:reciprocal meiotic recombination"/>
    <property type="evidence" value="ECO:0007669"/>
    <property type="project" value="TreeGrafter"/>
</dbReference>
<dbReference type="GO" id="GO:1990426">
    <property type="term" value="P:mitotic recombination-dependent replication fork processing"/>
    <property type="evidence" value="ECO:0007669"/>
    <property type="project" value="InterPro"/>
</dbReference>
<feature type="domain" description="RecA family profile 1" evidence="8">
    <location>
        <begin position="94"/>
        <end position="265"/>
    </location>
</feature>
<dbReference type="InterPro" id="IPR020587">
    <property type="entry name" value="RecA_monomer-monomer_interface"/>
</dbReference>
<dbReference type="FunFam" id="1.10.150.20:FF:000008">
    <property type="entry name" value="DNA repair protein RAD51 homolog"/>
    <property type="match status" value="1"/>
</dbReference>